<evidence type="ECO:0000256" key="3">
    <source>
        <dbReference type="SAM" id="Phobius"/>
    </source>
</evidence>
<comment type="caution">
    <text evidence="4">The sequence shown here is derived from an EMBL/GenBank/DDBJ whole genome shotgun (WGS) entry which is preliminary data.</text>
</comment>
<evidence type="ECO:0000256" key="2">
    <source>
        <dbReference type="RuleBase" id="RU003750"/>
    </source>
</evidence>
<accession>A0A4Q4KNC3</accession>
<dbReference type="InterPro" id="IPR043130">
    <property type="entry name" value="CDP-OH_PTrfase_TM_dom"/>
</dbReference>
<dbReference type="InterPro" id="IPR048254">
    <property type="entry name" value="CDP_ALCOHOL_P_TRANSF_CS"/>
</dbReference>
<name>A0A4Q4KNC3_9FLAO</name>
<keyword evidence="5" id="KW-1185">Reference proteome</keyword>
<feature type="transmembrane region" description="Helical" evidence="3">
    <location>
        <begin position="41"/>
        <end position="70"/>
    </location>
</feature>
<dbReference type="PROSITE" id="PS00379">
    <property type="entry name" value="CDP_ALCOHOL_P_TRANSF"/>
    <property type="match status" value="1"/>
</dbReference>
<keyword evidence="3" id="KW-0472">Membrane</keyword>
<evidence type="ECO:0000313" key="4">
    <source>
        <dbReference type="EMBL" id="RYM34862.1"/>
    </source>
</evidence>
<comment type="similarity">
    <text evidence="2">Belongs to the CDP-alcohol phosphatidyltransferase class-I family.</text>
</comment>
<feature type="transmembrane region" description="Helical" evidence="3">
    <location>
        <begin position="203"/>
        <end position="226"/>
    </location>
</feature>
<sequence>MSKLPLEYKFIDVSDYGRKPGRWFAQSLVNTKATPIHVTSLFIVAGLVAIACILSGYYYAAAFFIVLKSIIDASDGELARLKNTPSYTGRFYDSLADLFLNFLFLSSITYVTGTPFGEMLLAFFGIQLQGTLYNFYYVILRNNVNGDSTSRVFENEVPIALPGEKQSTVDKLYKAYIAFYGPFDKIIYAMDRDAANSKPFPKWFMTLVSIYGLGFQLLIMAVMLMIDLAEYIIPFLTWYSVFILVFIGIRKLFLK</sequence>
<evidence type="ECO:0000256" key="1">
    <source>
        <dbReference type="ARBA" id="ARBA00022679"/>
    </source>
</evidence>
<dbReference type="OrthoDB" id="1198827at2"/>
<proteinExistence type="inferred from homology"/>
<dbReference type="GO" id="GO:0016020">
    <property type="term" value="C:membrane"/>
    <property type="evidence" value="ECO:0007669"/>
    <property type="project" value="InterPro"/>
</dbReference>
<feature type="transmembrane region" description="Helical" evidence="3">
    <location>
        <begin position="232"/>
        <end position="253"/>
    </location>
</feature>
<dbReference type="Proteomes" id="UP000293952">
    <property type="component" value="Unassembled WGS sequence"/>
</dbReference>
<evidence type="ECO:0000313" key="5">
    <source>
        <dbReference type="Proteomes" id="UP000293952"/>
    </source>
</evidence>
<reference evidence="4 5" key="1">
    <citation type="submission" date="2019-02" db="EMBL/GenBank/DDBJ databases">
        <title>Genome sequence of the sea-ice species Brumimicrobium glaciale.</title>
        <authorList>
            <person name="Bowman J.P."/>
        </authorList>
    </citation>
    <scope>NUCLEOTIDE SEQUENCE [LARGE SCALE GENOMIC DNA]</scope>
    <source>
        <strain evidence="4 5">IC156</strain>
    </source>
</reference>
<keyword evidence="1 2" id="KW-0808">Transferase</keyword>
<gene>
    <name evidence="4" type="ORF">ERX46_05665</name>
</gene>
<feature type="transmembrane region" description="Helical" evidence="3">
    <location>
        <begin position="91"/>
        <end position="113"/>
    </location>
</feature>
<organism evidence="4 5">
    <name type="scientific">Brumimicrobium glaciale</name>
    <dbReference type="NCBI Taxonomy" id="200475"/>
    <lineage>
        <taxon>Bacteria</taxon>
        <taxon>Pseudomonadati</taxon>
        <taxon>Bacteroidota</taxon>
        <taxon>Flavobacteriia</taxon>
        <taxon>Flavobacteriales</taxon>
        <taxon>Crocinitomicaceae</taxon>
        <taxon>Brumimicrobium</taxon>
    </lineage>
</organism>
<keyword evidence="3" id="KW-1133">Transmembrane helix</keyword>
<dbReference type="AlphaFoldDB" id="A0A4Q4KNC3"/>
<dbReference type="InterPro" id="IPR000462">
    <property type="entry name" value="CDP-OH_P_trans"/>
</dbReference>
<protein>
    <submittedName>
        <fullName evidence="4">CDP-alcohol phosphatidyltransferase family protein</fullName>
    </submittedName>
</protein>
<dbReference type="EMBL" id="SETE01000002">
    <property type="protein sequence ID" value="RYM34862.1"/>
    <property type="molecule type" value="Genomic_DNA"/>
</dbReference>
<keyword evidence="3" id="KW-0812">Transmembrane</keyword>
<dbReference type="GO" id="GO:0008654">
    <property type="term" value="P:phospholipid biosynthetic process"/>
    <property type="evidence" value="ECO:0007669"/>
    <property type="project" value="InterPro"/>
</dbReference>
<dbReference type="GO" id="GO:0016780">
    <property type="term" value="F:phosphotransferase activity, for other substituted phosphate groups"/>
    <property type="evidence" value="ECO:0007669"/>
    <property type="project" value="InterPro"/>
</dbReference>
<dbReference type="RefSeq" id="WP_130092870.1">
    <property type="nucleotide sequence ID" value="NZ_SETE01000002.1"/>
</dbReference>
<dbReference type="Gene3D" id="1.20.120.1760">
    <property type="match status" value="1"/>
</dbReference>
<dbReference type="Pfam" id="PF01066">
    <property type="entry name" value="CDP-OH_P_transf"/>
    <property type="match status" value="1"/>
</dbReference>